<comment type="caution">
    <text evidence="1">The sequence shown here is derived from an EMBL/GenBank/DDBJ whole genome shotgun (WGS) entry which is preliminary data.</text>
</comment>
<dbReference type="InterPro" id="IPR038160">
    <property type="entry name" value="6_CYS_dom_sf"/>
</dbReference>
<protein>
    <submittedName>
        <fullName evidence="1">Bifunctional 6-Cysteine (6-Cys) domain/6-Cysteine (6-Cys) domain superfamily</fullName>
    </submittedName>
</protein>
<organism evidence="1 2">
    <name type="scientific">Babesia duncani</name>
    <dbReference type="NCBI Taxonomy" id="323732"/>
    <lineage>
        <taxon>Eukaryota</taxon>
        <taxon>Sar</taxon>
        <taxon>Alveolata</taxon>
        <taxon>Apicomplexa</taxon>
        <taxon>Aconoidasida</taxon>
        <taxon>Piroplasmida</taxon>
        <taxon>Babesiidae</taxon>
        <taxon>Babesia</taxon>
    </lineage>
</organism>
<keyword evidence="2" id="KW-1185">Reference proteome</keyword>
<proteinExistence type="predicted"/>
<dbReference type="Gene3D" id="2.60.40.2860">
    <property type="match status" value="1"/>
</dbReference>
<reference evidence="1" key="1">
    <citation type="journal article" date="2023" name="Nat. Microbiol.">
        <title>Babesia duncani multi-omics identifies virulence factors and drug targets.</title>
        <authorList>
            <person name="Singh P."/>
            <person name="Lonardi S."/>
            <person name="Liang Q."/>
            <person name="Vydyam P."/>
            <person name="Khabirova E."/>
            <person name="Fang T."/>
            <person name="Gihaz S."/>
            <person name="Thekkiniath J."/>
            <person name="Munshi M."/>
            <person name="Abel S."/>
            <person name="Ciampossin L."/>
            <person name="Batugedara G."/>
            <person name="Gupta M."/>
            <person name="Lu X.M."/>
            <person name="Lenz T."/>
            <person name="Chakravarty S."/>
            <person name="Cornillot E."/>
            <person name="Hu Y."/>
            <person name="Ma W."/>
            <person name="Gonzalez L.M."/>
            <person name="Sanchez S."/>
            <person name="Estrada K."/>
            <person name="Sanchez-Flores A."/>
            <person name="Montero E."/>
            <person name="Harb O.S."/>
            <person name="Le Roch K.G."/>
            <person name="Mamoun C.B."/>
        </authorList>
    </citation>
    <scope>NUCLEOTIDE SEQUENCE</scope>
    <source>
        <strain evidence="1">WA1</strain>
    </source>
</reference>
<gene>
    <name evidence="1" type="ORF">BdWA1_003302</name>
</gene>
<dbReference type="EMBL" id="JALLKP010000004">
    <property type="protein sequence ID" value="KAK2195624.1"/>
    <property type="molecule type" value="Genomic_DNA"/>
</dbReference>
<accession>A0AAD9UN77</accession>
<dbReference type="KEGG" id="bdw:94337599"/>
<dbReference type="AlphaFoldDB" id="A0AAD9UN77"/>
<dbReference type="Proteomes" id="UP001214638">
    <property type="component" value="Unassembled WGS sequence"/>
</dbReference>
<name>A0AAD9UN77_9APIC</name>
<evidence type="ECO:0000313" key="1">
    <source>
        <dbReference type="EMBL" id="KAK2195624.1"/>
    </source>
</evidence>
<dbReference type="GeneID" id="94337599"/>
<evidence type="ECO:0000313" key="2">
    <source>
        <dbReference type="Proteomes" id="UP001214638"/>
    </source>
</evidence>
<sequence>MVSTATIIGVVVFALANVIFGNLEICDFSPQGKLRPMAITFCKARFGIGKSTEIICPHSINGNSYTIFPKNTENEAYAYHYPIEGVDDFDSLHPTIYKNIYGSIKKQHASMVHEESVLKLALRVTDDEILVNHGPRTFLYICMKEDTEADDDFIETIKAHLSNGRRIRMRHNRRYEMIPNVPIEFVNDGIGIVEVISMAKDTITHGCGDVPTNLFLNKADYDSETQSYSCEVDIINTPNVGFLCKGKLDPPDCIYRFYNMENELFTDGSNYYTIKKYRNDMYGTLLYGYFNEYVNPGNFFGKCYCRNVQTNEITATIVFKHRTEHLCSINMMLFSEYLQFDKWCDFKIHPGESVKITFLPENGFYDEDEEEYFNDPGSEDDHYVSTLVPKDVKSHCHWRVEHLSGPFRHGTLDQVLGVDVIEVDDTDRANGIIIINYKRPWSDNNIHNAHSINLVYCWRMHHWDRPFINERIAIIMITLLRETHEEFQWEDD</sequence>
<dbReference type="RefSeq" id="XP_067802467.1">
    <property type="nucleotide sequence ID" value="XM_067948316.1"/>
</dbReference>